<evidence type="ECO:0000256" key="3">
    <source>
        <dbReference type="ARBA" id="ARBA00023157"/>
    </source>
</evidence>
<proteinExistence type="evidence at transcript level"/>
<evidence type="ECO:0000259" key="6">
    <source>
        <dbReference type="PROSITE" id="PS50279"/>
    </source>
</evidence>
<dbReference type="PROSITE" id="PS50279">
    <property type="entry name" value="BPTI_KUNITZ_2"/>
    <property type="match status" value="1"/>
</dbReference>
<evidence type="ECO:0000256" key="5">
    <source>
        <dbReference type="SAM" id="SignalP"/>
    </source>
</evidence>
<dbReference type="Pfam" id="PF00014">
    <property type="entry name" value="Kunitz_BPTI"/>
    <property type="match status" value="1"/>
</dbReference>
<dbReference type="InterPro" id="IPR002223">
    <property type="entry name" value="Kunitz_BPTI"/>
</dbReference>
<keyword evidence="1" id="KW-0646">Protease inhibitor</keyword>
<feature type="signal peptide" evidence="5">
    <location>
        <begin position="1"/>
        <end position="18"/>
    </location>
</feature>
<sequence length="461" mass="51879">MSRLFCLQLLCIIGAVSGGDKPLLLKRDDQNTTICHSSPNMVGERCEGGMEKRYTYNKITRKCELFIATRCGTPNANNFASRKQCFETCNNTSPCLLPKRGHLLGIYSAVTYDIKDDICKGVRYTFGGDFWPHYNKFQSADQCQNECTPVYQRLYAYTHKHWKQSRGDEDDMKVIVTLLLATVAVNGLQDKPDWKKIELLGQQLQLAIATRNQNKTRYYAELIIEELPSHETTYYVGLRTGQGVALTAGAAKAIVGESINLRIKQWTRAVGEYLTIDRHIPGLTLLITGEEVLNDLMEFGWSYRLHPSGLHPVYAATRTLPGKGGLYNGGRSYADMYAAQYDLHKKDSMVAIHPHQSDITRMSKHDPINLVYADLTPRSVGGRVEHVLVTKGHYTVQAGKITHVWGDKNDCETCDPEYQVFSKRGRTSHPLRNPPENSDGNYKELDAALDGNQQQLLPNAE</sequence>
<evidence type="ECO:0000256" key="4">
    <source>
        <dbReference type="SAM" id="MobiDB-lite"/>
    </source>
</evidence>
<dbReference type="PANTHER" id="PTHR10083:SF374">
    <property type="entry name" value="BPTI_KUNITZ INHIBITOR DOMAIN-CONTAINING PROTEIN"/>
    <property type="match status" value="1"/>
</dbReference>
<feature type="region of interest" description="Disordered" evidence="4">
    <location>
        <begin position="425"/>
        <end position="444"/>
    </location>
</feature>
<evidence type="ECO:0000256" key="2">
    <source>
        <dbReference type="ARBA" id="ARBA00022900"/>
    </source>
</evidence>
<evidence type="ECO:0000256" key="1">
    <source>
        <dbReference type="ARBA" id="ARBA00022690"/>
    </source>
</evidence>
<keyword evidence="3" id="KW-1015">Disulfide bond</keyword>
<keyword evidence="5" id="KW-0732">Signal</keyword>
<dbReference type="GO" id="GO:0004867">
    <property type="term" value="F:serine-type endopeptidase inhibitor activity"/>
    <property type="evidence" value="ECO:0007669"/>
    <property type="project" value="UniProtKB-KW"/>
</dbReference>
<organism evidence="7">
    <name type="scientific">Amblyomma maculatum</name>
    <name type="common">Gulf Coast tick</name>
    <dbReference type="NCBI Taxonomy" id="34609"/>
    <lineage>
        <taxon>Eukaryota</taxon>
        <taxon>Metazoa</taxon>
        <taxon>Ecdysozoa</taxon>
        <taxon>Arthropoda</taxon>
        <taxon>Chelicerata</taxon>
        <taxon>Arachnida</taxon>
        <taxon>Acari</taxon>
        <taxon>Parasitiformes</taxon>
        <taxon>Ixodida</taxon>
        <taxon>Ixodoidea</taxon>
        <taxon>Ixodidae</taxon>
        <taxon>Amblyomminae</taxon>
        <taxon>Amblyomma</taxon>
    </lineage>
</organism>
<dbReference type="SUPFAM" id="SSF57362">
    <property type="entry name" value="BPTI-like"/>
    <property type="match status" value="1"/>
</dbReference>
<reference evidence="7" key="1">
    <citation type="journal article" date="2011" name="PLoS ONE">
        <title>A deep insight into the sialotranscriptome of the gulf coast tick, Amblyomma maculatum.</title>
        <authorList>
            <person name="Karim S."/>
            <person name="Singh P."/>
            <person name="Ribeiro J.M."/>
        </authorList>
    </citation>
    <scope>NUCLEOTIDE SEQUENCE</scope>
    <source>
        <tissue evidence="7">Salivary gland</tissue>
    </source>
</reference>
<dbReference type="InterPro" id="IPR036880">
    <property type="entry name" value="Kunitz_BPTI_sf"/>
</dbReference>
<protein>
    <recommendedName>
        <fullName evidence="6">BPTI/Kunitz inhibitor domain-containing protein</fullName>
    </recommendedName>
</protein>
<dbReference type="EMBL" id="JO845158">
    <property type="protein sequence ID" value="AEO36775.1"/>
    <property type="molecule type" value="mRNA"/>
</dbReference>
<evidence type="ECO:0000313" key="7">
    <source>
        <dbReference type="EMBL" id="AEO36775.1"/>
    </source>
</evidence>
<feature type="domain" description="BPTI/Kunitz inhibitor" evidence="6">
    <location>
        <begin position="35"/>
        <end position="89"/>
    </location>
</feature>
<accession>G3MTF7</accession>
<dbReference type="GO" id="GO:0005615">
    <property type="term" value="C:extracellular space"/>
    <property type="evidence" value="ECO:0007669"/>
    <property type="project" value="TreeGrafter"/>
</dbReference>
<dbReference type="PANTHER" id="PTHR10083">
    <property type="entry name" value="KUNITZ-TYPE PROTEASE INHIBITOR-RELATED"/>
    <property type="match status" value="1"/>
</dbReference>
<dbReference type="SMART" id="SM00131">
    <property type="entry name" value="KU"/>
    <property type="match status" value="1"/>
</dbReference>
<dbReference type="AlphaFoldDB" id="G3MTF7"/>
<keyword evidence="2" id="KW-0722">Serine protease inhibitor</keyword>
<dbReference type="Gene3D" id="4.10.410.10">
    <property type="entry name" value="Pancreatic trypsin inhibitor Kunitz domain"/>
    <property type="match status" value="1"/>
</dbReference>
<dbReference type="InterPro" id="IPR050098">
    <property type="entry name" value="TFPI/VKTCI-like"/>
</dbReference>
<feature type="chain" id="PRO_5003447663" description="BPTI/Kunitz inhibitor domain-containing protein" evidence="5">
    <location>
        <begin position="19"/>
        <end position="461"/>
    </location>
</feature>
<name>G3MTF7_AMBMU</name>